<keyword evidence="10 11" id="KW-0119">Carbohydrate metabolism</keyword>
<evidence type="ECO:0000256" key="14">
    <source>
        <dbReference type="PIRSR" id="PIRSR001461-3"/>
    </source>
</evidence>
<feature type="binding site" evidence="10 13">
    <location>
        <position position="188"/>
    </location>
    <ligand>
        <name>a divalent metal cation</name>
        <dbReference type="ChEBI" id="CHEBI:60240"/>
    </ligand>
</feature>
<dbReference type="GO" id="GO:0019323">
    <property type="term" value="P:pentose catabolic process"/>
    <property type="evidence" value="ECO:0007669"/>
    <property type="project" value="UniProtKB-UniRule"/>
</dbReference>
<dbReference type="NCBIfam" id="NF004076">
    <property type="entry name" value="PRK05581.1-4"/>
    <property type="match status" value="1"/>
</dbReference>
<comment type="cofactor">
    <cofactor evidence="5">
        <name>Fe(2+)</name>
        <dbReference type="ChEBI" id="CHEBI:29033"/>
    </cofactor>
</comment>
<dbReference type="InterPro" id="IPR026019">
    <property type="entry name" value="Ribul_P_3_epim"/>
</dbReference>
<comment type="caution">
    <text evidence="10">Lacks conserved residue(s) required for the propagation of feature annotation.</text>
</comment>
<evidence type="ECO:0000256" key="5">
    <source>
        <dbReference type="ARBA" id="ARBA00001954"/>
    </source>
</evidence>
<comment type="similarity">
    <text evidence="6 10 11">Belongs to the ribulose-phosphate 3-epimerase family.</text>
</comment>
<evidence type="ECO:0000256" key="2">
    <source>
        <dbReference type="ARBA" id="ARBA00001936"/>
    </source>
</evidence>
<evidence type="ECO:0000256" key="7">
    <source>
        <dbReference type="ARBA" id="ARBA00013188"/>
    </source>
</evidence>
<organism evidence="15 16">
    <name type="scientific">Candidatus Moanibacter tarae</name>
    <dbReference type="NCBI Taxonomy" id="2200854"/>
    <lineage>
        <taxon>Bacteria</taxon>
        <taxon>Pseudomonadati</taxon>
        <taxon>Verrucomicrobiota</taxon>
        <taxon>Opitutia</taxon>
        <taxon>Puniceicoccales</taxon>
        <taxon>Puniceicoccales incertae sedis</taxon>
        <taxon>Candidatus Moanibacter</taxon>
    </lineage>
</organism>
<accession>A0A2Z4AHH4</accession>
<dbReference type="GO" id="GO:0046872">
    <property type="term" value="F:metal ion binding"/>
    <property type="evidence" value="ECO:0007669"/>
    <property type="project" value="UniProtKB-UniRule"/>
</dbReference>
<dbReference type="GO" id="GO:0005737">
    <property type="term" value="C:cytoplasm"/>
    <property type="evidence" value="ECO:0007669"/>
    <property type="project" value="UniProtKB-ARBA"/>
</dbReference>
<feature type="active site" description="Proton donor" evidence="10 12">
    <location>
        <position position="188"/>
    </location>
</feature>
<evidence type="ECO:0000256" key="3">
    <source>
        <dbReference type="ARBA" id="ARBA00001941"/>
    </source>
</evidence>
<evidence type="ECO:0000313" key="15">
    <source>
        <dbReference type="EMBL" id="AWT60646.1"/>
    </source>
</evidence>
<sequence>MVDQPSMIEKAGELPVVLAPSILAGRNSNLEESVRIIEESGLTWVHLDIMDGNFVPNITFGPQAVQDLRETTDLFFDTHLMLEHPHRYIEVFAKAGANLISIHVEPACPIKETLTQIREFGCQNGIAINPKTPPEELLPFLDKVDLVLVMTVQPGFGGQVFREESAKKINVIDAWRRERNLNFRIEVDGGINLDTARLCRAQGSDTFVAGTAFFRSENRNLFRKEIESL</sequence>
<dbReference type="InterPro" id="IPR011060">
    <property type="entry name" value="RibuloseP-bd_barrel"/>
</dbReference>
<feature type="binding site" evidence="10 13">
    <location>
        <position position="79"/>
    </location>
    <ligand>
        <name>a divalent metal cation</name>
        <dbReference type="ChEBI" id="CHEBI:60240"/>
    </ligand>
</feature>
<keyword evidence="8 10" id="KW-0479">Metal-binding</keyword>
<feature type="active site" description="Proton acceptor" evidence="10 12">
    <location>
        <position position="48"/>
    </location>
</feature>
<dbReference type="Gene3D" id="3.20.20.70">
    <property type="entry name" value="Aldolase class I"/>
    <property type="match status" value="1"/>
</dbReference>
<dbReference type="FunFam" id="3.20.20.70:FF:000004">
    <property type="entry name" value="Ribulose-phosphate 3-epimerase"/>
    <property type="match status" value="1"/>
</dbReference>
<comment type="cofactor">
    <cofactor evidence="10 13">
        <name>a divalent metal cation</name>
        <dbReference type="ChEBI" id="CHEBI:60240"/>
    </cofactor>
    <text evidence="10 13">Binds 1 divalent metal cation per subunit.</text>
</comment>
<comment type="catalytic activity">
    <reaction evidence="1 10 11">
        <text>D-ribulose 5-phosphate = D-xylulose 5-phosphate</text>
        <dbReference type="Rhea" id="RHEA:13677"/>
        <dbReference type="ChEBI" id="CHEBI:57737"/>
        <dbReference type="ChEBI" id="CHEBI:58121"/>
        <dbReference type="EC" id="5.1.3.1"/>
    </reaction>
</comment>
<evidence type="ECO:0000313" key="16">
    <source>
        <dbReference type="Proteomes" id="UP000247465"/>
    </source>
</evidence>
<dbReference type="InterPro" id="IPR013785">
    <property type="entry name" value="Aldolase_TIM"/>
</dbReference>
<dbReference type="NCBIfam" id="TIGR01163">
    <property type="entry name" value="rpe"/>
    <property type="match status" value="1"/>
</dbReference>
<dbReference type="GO" id="GO:0004750">
    <property type="term" value="F:D-ribulose-phosphate 3-epimerase activity"/>
    <property type="evidence" value="ECO:0007669"/>
    <property type="project" value="UniProtKB-UniRule"/>
</dbReference>
<dbReference type="HAMAP" id="MF_02227">
    <property type="entry name" value="RPE"/>
    <property type="match status" value="1"/>
</dbReference>
<dbReference type="AlphaFoldDB" id="A0A2Z4AHH4"/>
<gene>
    <name evidence="10 15" type="primary">rpe</name>
    <name evidence="15" type="ORF">DF168_01863</name>
</gene>
<dbReference type="EC" id="5.1.3.1" evidence="7 10"/>
<name>A0A2Z4AHH4_9BACT</name>
<reference evidence="15 16" key="1">
    <citation type="submission" date="2018-06" db="EMBL/GenBank/DDBJ databases">
        <title>Draft Genome Sequence of a Novel Marine Bacterium Related to the Verrucomicrobia.</title>
        <authorList>
            <person name="Vosseberg J."/>
            <person name="Martijn J."/>
            <person name="Ettema T.J.G."/>
        </authorList>
    </citation>
    <scope>NUCLEOTIDE SEQUENCE [LARGE SCALE GENOMIC DNA]</scope>
    <source>
        <strain evidence="15">TARA_B100001123</strain>
    </source>
</reference>
<evidence type="ECO:0000256" key="8">
    <source>
        <dbReference type="ARBA" id="ARBA00022723"/>
    </source>
</evidence>
<evidence type="ECO:0000256" key="11">
    <source>
        <dbReference type="PIRNR" id="PIRNR001461"/>
    </source>
</evidence>
<feature type="binding site" evidence="10 13">
    <location>
        <position position="48"/>
    </location>
    <ligand>
        <name>a divalent metal cation</name>
        <dbReference type="ChEBI" id="CHEBI:60240"/>
    </ligand>
</feature>
<proteinExistence type="inferred from homology"/>
<dbReference type="PROSITE" id="PS01086">
    <property type="entry name" value="RIBUL_P_3_EPIMER_2"/>
    <property type="match status" value="1"/>
</dbReference>
<dbReference type="CDD" id="cd00429">
    <property type="entry name" value="RPE"/>
    <property type="match status" value="1"/>
</dbReference>
<dbReference type="PANTHER" id="PTHR11749">
    <property type="entry name" value="RIBULOSE-5-PHOSPHATE-3-EPIMERASE"/>
    <property type="match status" value="1"/>
</dbReference>
<dbReference type="PROSITE" id="PS01085">
    <property type="entry name" value="RIBUL_P_3_EPIMER_1"/>
    <property type="match status" value="1"/>
</dbReference>
<feature type="binding site" evidence="10">
    <location>
        <begin position="188"/>
        <end position="190"/>
    </location>
    <ligand>
        <name>substrate</name>
    </ligand>
</feature>
<evidence type="ECO:0000256" key="9">
    <source>
        <dbReference type="ARBA" id="ARBA00023235"/>
    </source>
</evidence>
<feature type="binding site" evidence="14">
    <location>
        <position position="190"/>
    </location>
    <ligand>
        <name>substrate</name>
    </ligand>
</feature>
<feature type="binding site" evidence="10 14">
    <location>
        <begin position="155"/>
        <end position="158"/>
    </location>
    <ligand>
        <name>substrate</name>
    </ligand>
</feature>
<keyword evidence="9 10" id="KW-0413">Isomerase</keyword>
<evidence type="ECO:0000256" key="13">
    <source>
        <dbReference type="PIRSR" id="PIRSR001461-2"/>
    </source>
</evidence>
<keyword evidence="13" id="KW-0862">Zinc</keyword>
<evidence type="ECO:0000256" key="4">
    <source>
        <dbReference type="ARBA" id="ARBA00001947"/>
    </source>
</evidence>
<evidence type="ECO:0000256" key="10">
    <source>
        <dbReference type="HAMAP-Rule" id="MF_02227"/>
    </source>
</evidence>
<comment type="pathway">
    <text evidence="10">Carbohydrate degradation.</text>
</comment>
<feature type="binding site" evidence="10 14">
    <location>
        <position position="21"/>
    </location>
    <ligand>
        <name>substrate</name>
    </ligand>
</feature>
<comment type="cofactor">
    <cofactor evidence="3">
        <name>Co(2+)</name>
        <dbReference type="ChEBI" id="CHEBI:48828"/>
    </cofactor>
</comment>
<feature type="binding site" evidence="10 13">
    <location>
        <position position="46"/>
    </location>
    <ligand>
        <name>a divalent metal cation</name>
        <dbReference type="ChEBI" id="CHEBI:60240"/>
    </ligand>
</feature>
<evidence type="ECO:0000256" key="6">
    <source>
        <dbReference type="ARBA" id="ARBA00009541"/>
    </source>
</evidence>
<feature type="binding site" evidence="10 14">
    <location>
        <position position="79"/>
    </location>
    <ligand>
        <name>substrate</name>
    </ligand>
</feature>
<dbReference type="Pfam" id="PF00834">
    <property type="entry name" value="Ribul_P_3_epim"/>
    <property type="match status" value="1"/>
</dbReference>
<keyword evidence="13" id="KW-0464">Manganese</keyword>
<dbReference type="PIRSF" id="PIRSF001461">
    <property type="entry name" value="RPE"/>
    <property type="match status" value="1"/>
</dbReference>
<keyword evidence="13" id="KW-0170">Cobalt</keyword>
<dbReference type="EMBL" id="CP029803">
    <property type="protein sequence ID" value="AWT60646.1"/>
    <property type="molecule type" value="Genomic_DNA"/>
</dbReference>
<dbReference type="GO" id="GO:0006098">
    <property type="term" value="P:pentose-phosphate shunt"/>
    <property type="evidence" value="ECO:0007669"/>
    <property type="project" value="UniProtKB-UniRule"/>
</dbReference>
<evidence type="ECO:0000256" key="1">
    <source>
        <dbReference type="ARBA" id="ARBA00001782"/>
    </source>
</evidence>
<comment type="cofactor">
    <cofactor evidence="2">
        <name>Mn(2+)</name>
        <dbReference type="ChEBI" id="CHEBI:29035"/>
    </cofactor>
</comment>
<dbReference type="SUPFAM" id="SSF51366">
    <property type="entry name" value="Ribulose-phoshate binding barrel"/>
    <property type="match status" value="1"/>
</dbReference>
<protein>
    <recommendedName>
        <fullName evidence="7 10">Ribulose-phosphate 3-epimerase</fullName>
        <ecNumber evidence="7 10">5.1.3.1</ecNumber>
    </recommendedName>
</protein>
<comment type="cofactor">
    <cofactor evidence="4">
        <name>Zn(2+)</name>
        <dbReference type="ChEBI" id="CHEBI:29105"/>
    </cofactor>
</comment>
<dbReference type="InterPro" id="IPR000056">
    <property type="entry name" value="Ribul_P_3_epim-like"/>
</dbReference>
<evidence type="ECO:0000256" key="12">
    <source>
        <dbReference type="PIRSR" id="PIRSR001461-1"/>
    </source>
</evidence>
<comment type="function">
    <text evidence="10">Catalyzes the reversible epimerization of D-ribulose 5-phosphate to D-xylulose 5-phosphate.</text>
</comment>
<dbReference type="KEGG" id="mtar:DF168_01863"/>
<dbReference type="Proteomes" id="UP000247465">
    <property type="component" value="Chromosome"/>
</dbReference>
<feature type="binding site" evidence="14">
    <location>
        <begin position="210"/>
        <end position="211"/>
    </location>
    <ligand>
        <name>substrate</name>
    </ligand>
</feature>